<name>A0ABP9G4R3_9MICC</name>
<dbReference type="SUPFAM" id="SSF55729">
    <property type="entry name" value="Acyl-CoA N-acyltransferases (Nat)"/>
    <property type="match status" value="1"/>
</dbReference>
<dbReference type="Pfam" id="PF13302">
    <property type="entry name" value="Acetyltransf_3"/>
    <property type="match status" value="1"/>
</dbReference>
<feature type="domain" description="N-acetyltransferase" evidence="1">
    <location>
        <begin position="19"/>
        <end position="157"/>
    </location>
</feature>
<comment type="caution">
    <text evidence="2">The sequence shown here is derived from an EMBL/GenBank/DDBJ whole genome shotgun (WGS) entry which is preliminary data.</text>
</comment>
<gene>
    <name evidence="2" type="ORF">GCM10025790_14010</name>
</gene>
<proteinExistence type="predicted"/>
<reference evidence="3" key="1">
    <citation type="journal article" date="2019" name="Int. J. Syst. Evol. Microbiol.">
        <title>The Global Catalogue of Microorganisms (GCM) 10K type strain sequencing project: providing services to taxonomists for standard genome sequencing and annotation.</title>
        <authorList>
            <consortium name="The Broad Institute Genomics Platform"/>
            <consortium name="The Broad Institute Genome Sequencing Center for Infectious Disease"/>
            <person name="Wu L."/>
            <person name="Ma J."/>
        </authorList>
    </citation>
    <scope>NUCLEOTIDE SEQUENCE [LARGE SCALE GENOMIC DNA]</scope>
    <source>
        <strain evidence="3">JCM 19129</strain>
    </source>
</reference>
<dbReference type="RefSeq" id="WP_345477352.1">
    <property type="nucleotide sequence ID" value="NZ_BAABLW010000007.1"/>
</dbReference>
<sequence length="201" mass="22548">MQNDLEFAATEVLSNQYVRLEPLGHQHLDDLIAAVSEGDLWRTWYARVPAPESMAAEIDRRLDLQRQGTMAPWSVINPQTNKAVGMTTFMNISAPNRGLEIGSTWLGRSVQGTAVNPAAKLLLLQRAFEDLDCLRVEFRTHWFNHQSRAAIAKLGAKQEAVLRNHQVLPNGTVRDTVIFSLINSDWPAAKVNLEYRLGLCT</sequence>
<accession>A0ABP9G4R3</accession>
<evidence type="ECO:0000259" key="1">
    <source>
        <dbReference type="Pfam" id="PF13302"/>
    </source>
</evidence>
<dbReference type="Gene3D" id="3.40.630.30">
    <property type="match status" value="1"/>
</dbReference>
<dbReference type="EMBL" id="BAABLW010000007">
    <property type="protein sequence ID" value="GAA4919340.1"/>
    <property type="molecule type" value="Genomic_DNA"/>
</dbReference>
<dbReference type="InterPro" id="IPR016181">
    <property type="entry name" value="Acyl_CoA_acyltransferase"/>
</dbReference>
<organism evidence="2 3">
    <name type="scientific">Nesterenkonia rhizosphaerae</name>
    <dbReference type="NCBI Taxonomy" id="1348272"/>
    <lineage>
        <taxon>Bacteria</taxon>
        <taxon>Bacillati</taxon>
        <taxon>Actinomycetota</taxon>
        <taxon>Actinomycetes</taxon>
        <taxon>Micrococcales</taxon>
        <taxon>Micrococcaceae</taxon>
        <taxon>Nesterenkonia</taxon>
    </lineage>
</organism>
<dbReference type="InterPro" id="IPR000182">
    <property type="entry name" value="GNAT_dom"/>
</dbReference>
<evidence type="ECO:0000313" key="2">
    <source>
        <dbReference type="EMBL" id="GAA4919340.1"/>
    </source>
</evidence>
<keyword evidence="3" id="KW-1185">Reference proteome</keyword>
<dbReference type="PANTHER" id="PTHR43610">
    <property type="entry name" value="BLL6696 PROTEIN"/>
    <property type="match status" value="1"/>
</dbReference>
<dbReference type="Proteomes" id="UP001500368">
    <property type="component" value="Unassembled WGS sequence"/>
</dbReference>
<evidence type="ECO:0000313" key="3">
    <source>
        <dbReference type="Proteomes" id="UP001500368"/>
    </source>
</evidence>
<dbReference type="PANTHER" id="PTHR43610:SF1">
    <property type="entry name" value="N-ACETYLTRANSFERASE DOMAIN-CONTAINING PROTEIN"/>
    <property type="match status" value="1"/>
</dbReference>
<protein>
    <submittedName>
        <fullName evidence="2">GNAT family protein</fullName>
    </submittedName>
</protein>